<sequence length="300" mass="34268">MGVIGRALLTTVSCAAYPVVSSAIGARKVIEKAQLHPEKSKMKELSKKSFTKLNEILSSKDMPIEVCLLVFICVLSPDVLCFDEMTEVIQTENRVLVDTIVKNLHLKLIAYPLRCVTMTFGNKAIWRAEMGDYPRQFIFQKKAKKLISFMKKHDMHFRYALVDTKPRKVFFYEAAVDFTPYITESINMSKELKFDSYINPPLDPWPASVTFLRLHENCGINTLGAFTKLKEVVLMTNILVHSETAKNISNILHNQQELKIFKVEYWHMFPEPSDSGPDSDPNGSIQQVKDNLMHLNCCTK</sequence>
<dbReference type="EMBL" id="BSXS01002415">
    <property type="protein sequence ID" value="GME79028.1"/>
    <property type="molecule type" value="Genomic_DNA"/>
</dbReference>
<reference evidence="1" key="1">
    <citation type="submission" date="2023-04" db="EMBL/GenBank/DDBJ databases">
        <title>Ambrosiozyma monospora NBRC 10751.</title>
        <authorList>
            <person name="Ichikawa N."/>
            <person name="Sato H."/>
            <person name="Tonouchi N."/>
        </authorList>
    </citation>
    <scope>NUCLEOTIDE SEQUENCE</scope>
    <source>
        <strain evidence="1">NBRC 10751</strain>
    </source>
</reference>
<comment type="caution">
    <text evidence="1">The sequence shown here is derived from an EMBL/GenBank/DDBJ whole genome shotgun (WGS) entry which is preliminary data.</text>
</comment>
<name>A0ACB5T1S5_AMBMO</name>
<proteinExistence type="predicted"/>
<evidence type="ECO:0000313" key="2">
    <source>
        <dbReference type="Proteomes" id="UP001165064"/>
    </source>
</evidence>
<dbReference type="Proteomes" id="UP001165064">
    <property type="component" value="Unassembled WGS sequence"/>
</dbReference>
<keyword evidence="2" id="KW-1185">Reference proteome</keyword>
<organism evidence="1 2">
    <name type="scientific">Ambrosiozyma monospora</name>
    <name type="common">Yeast</name>
    <name type="synonym">Endomycopsis monosporus</name>
    <dbReference type="NCBI Taxonomy" id="43982"/>
    <lineage>
        <taxon>Eukaryota</taxon>
        <taxon>Fungi</taxon>
        <taxon>Dikarya</taxon>
        <taxon>Ascomycota</taxon>
        <taxon>Saccharomycotina</taxon>
        <taxon>Pichiomycetes</taxon>
        <taxon>Pichiales</taxon>
        <taxon>Pichiaceae</taxon>
        <taxon>Ambrosiozyma</taxon>
    </lineage>
</organism>
<accession>A0ACB5T1S5</accession>
<evidence type="ECO:0000313" key="1">
    <source>
        <dbReference type="EMBL" id="GME79028.1"/>
    </source>
</evidence>
<gene>
    <name evidence="1" type="ORF">Amon02_000373200</name>
</gene>
<protein>
    <submittedName>
        <fullName evidence="1">Unnamed protein product</fullName>
    </submittedName>
</protein>